<feature type="domain" description="Helicase C-terminal" evidence="21">
    <location>
        <begin position="615"/>
        <end position="781"/>
    </location>
</feature>
<keyword evidence="8" id="KW-0479">Metal-binding</keyword>
<keyword evidence="4" id="KW-0963">Cytoplasm</keyword>
<evidence type="ECO:0000256" key="9">
    <source>
        <dbReference type="ARBA" id="ARBA00022737"/>
    </source>
</evidence>
<dbReference type="GeneID" id="129334781"/>
<dbReference type="CTD" id="23586"/>
<keyword evidence="15" id="KW-0832">Ubl conjugation</keyword>
<evidence type="ECO:0000256" key="13">
    <source>
        <dbReference type="ARBA" id="ARBA00022833"/>
    </source>
</evidence>
<keyword evidence="23" id="KW-1185">Reference proteome</keyword>
<keyword evidence="24" id="KW-0675">Receptor</keyword>
<evidence type="ECO:0000256" key="2">
    <source>
        <dbReference type="ARBA" id="ARBA00006866"/>
    </source>
</evidence>
<keyword evidence="5" id="KW-1017">Isopeptide bond</keyword>
<dbReference type="Proteomes" id="UP001190640">
    <property type="component" value="Chromosome 8"/>
</dbReference>
<dbReference type="InterPro" id="IPR041204">
    <property type="entry name" value="RIG-I-like_C"/>
</dbReference>
<keyword evidence="17" id="KW-0694">RNA-binding</keyword>
<evidence type="ECO:0000256" key="16">
    <source>
        <dbReference type="ARBA" id="ARBA00022859"/>
    </source>
</evidence>
<dbReference type="SUPFAM" id="SSF52540">
    <property type="entry name" value="P-loop containing nucleoside triphosphate hydrolases"/>
    <property type="match status" value="2"/>
</dbReference>
<dbReference type="GO" id="GO:0016787">
    <property type="term" value="F:hydrolase activity"/>
    <property type="evidence" value="ECO:0007669"/>
    <property type="project" value="UniProtKB-KW"/>
</dbReference>
<keyword evidence="11" id="KW-0378">Hydrolase</keyword>
<evidence type="ECO:0000259" key="20">
    <source>
        <dbReference type="PROSITE" id="PS51192"/>
    </source>
</evidence>
<keyword evidence="14" id="KW-0067">ATP-binding</keyword>
<dbReference type="Gene3D" id="1.10.533.10">
    <property type="entry name" value="Death Domain, Fas"/>
    <property type="match status" value="2"/>
</dbReference>
<dbReference type="RefSeq" id="XP_054843073.1">
    <property type="nucleotide sequence ID" value="XM_054987098.1"/>
</dbReference>
<evidence type="ECO:0000256" key="15">
    <source>
        <dbReference type="ARBA" id="ARBA00022843"/>
    </source>
</evidence>
<reference evidence="24" key="1">
    <citation type="submission" date="2025-08" db="UniProtKB">
        <authorList>
            <consortium name="RefSeq"/>
        </authorList>
    </citation>
    <scope>IDENTIFICATION</scope>
    <source>
        <tissue evidence="24">Blood</tissue>
    </source>
</reference>
<dbReference type="InterPro" id="IPR011029">
    <property type="entry name" value="DEATH-like_dom_sf"/>
</dbReference>
<dbReference type="GO" id="GO:0005524">
    <property type="term" value="F:ATP binding"/>
    <property type="evidence" value="ECO:0007669"/>
    <property type="project" value="UniProtKB-KW"/>
</dbReference>
<evidence type="ECO:0000256" key="1">
    <source>
        <dbReference type="ARBA" id="ARBA00004496"/>
    </source>
</evidence>
<dbReference type="GO" id="GO:0140374">
    <property type="term" value="P:antiviral innate immune response"/>
    <property type="evidence" value="ECO:0007669"/>
    <property type="project" value="TreeGrafter"/>
</dbReference>
<evidence type="ECO:0000256" key="6">
    <source>
        <dbReference type="ARBA" id="ARBA00022553"/>
    </source>
</evidence>
<sequence length="930" mass="106686">MTQEQRENLFCFRSYIEKSLNPTYVLSYMKEWLSDEDVEKIQKEGDKEGPTAAATLFLQSILDLKEDGWFRGFLDALHSAGYSGLYKAIQSWDFQLIENLEEHRQLLKRIEPSLRDIDPVQLLSYLNDCILEQEMEEIRQVKLNSGKGASALKLAQCLYRSDKENWPKTFGIALEETNCDLKNLWNFRDDCREVTDVEMTDDEDDSCAVNINLQYMEDAQLDNLSRNPCFPLCSPSEPCQQSTYFPKKARSYQTELAQPALSGKHTIICAPTGSGKTFVSLMICDHHLRNRPAGQKGKVVFLATKVPVYEQQKKVFQEHFERSSYTVAGICGETATNTPVAMVIEGNDITVMTPQILLNCLNDGTLPSLSLFTLMIFDECHNTTGNHPYNVLMSKYLQLKFENAETPLPQIVGLTASLGVGSAKSLEETIEHICTVCAALNAQVISTVKENTKDLEEIVYKPHKTIRLIQKRPQSRFVDIISHMMSQTEDLAKNLYPIDTLSDIKCRSFGTQKYEQWIVGVQKRCSVLQLPNKEEESKICRALFIYTEHLRKYNDALIINEDARTQDALAYLKEFFENIKAGGFDEIEEKLASNFEDKLQEMIAISQDESNENPKLEDITFILEEEYRLKPQTRSILFVKTRALVAALKNWIEESPHLKHLKPDALMGRGKRNQNTGMTLPNQKGVLDSFKSDGDSKMLIATSVADEGIDIAQCNLVLLYEYIGNVIKMIQVRGRGRAKDSKCILVTSKSERAETEKNNMLKEEMMNKAINNLQKWDEETFTQKIKDLQMKQKLKQDSRKKESPPRLLPGSRRLLCGKCKRFACDSESIRVIEGAHHTVLDGNFRNRFLTQPHNKPNRYGNFEKRCKLYCNECHHDWGITVKYMNLEDLPVIKVESFSIEDPVSERQYYFRKWKDVDFPMKAFAIEEMSS</sequence>
<gene>
    <name evidence="24" type="primary">RIGI</name>
</gene>
<evidence type="ECO:0000313" key="23">
    <source>
        <dbReference type="Proteomes" id="UP001190640"/>
    </source>
</evidence>
<feature type="domain" description="RLR CTR" evidence="22">
    <location>
        <begin position="797"/>
        <end position="930"/>
    </location>
</feature>
<dbReference type="Gene3D" id="3.40.50.300">
    <property type="entry name" value="P-loop containing nucleotide triphosphate hydrolases"/>
    <property type="match status" value="2"/>
</dbReference>
<name>A0AA97JQ03_EUBMA</name>
<keyword evidence="6" id="KW-0597">Phosphoprotein</keyword>
<comment type="catalytic activity">
    <reaction evidence="19">
        <text>ATP + H2O = ADP + phosphate + H(+)</text>
        <dbReference type="Rhea" id="RHEA:13065"/>
        <dbReference type="ChEBI" id="CHEBI:15377"/>
        <dbReference type="ChEBI" id="CHEBI:15378"/>
        <dbReference type="ChEBI" id="CHEBI:30616"/>
        <dbReference type="ChEBI" id="CHEBI:43474"/>
        <dbReference type="ChEBI" id="CHEBI:456216"/>
        <dbReference type="EC" id="3.6.4.13"/>
    </reaction>
    <physiologicalReaction direction="left-to-right" evidence="19">
        <dbReference type="Rhea" id="RHEA:13066"/>
    </physiologicalReaction>
</comment>
<dbReference type="InterPro" id="IPR038557">
    <property type="entry name" value="RLR_C_sf"/>
</dbReference>
<dbReference type="GO" id="GO:0005737">
    <property type="term" value="C:cytoplasm"/>
    <property type="evidence" value="ECO:0007669"/>
    <property type="project" value="UniProtKB-SubCell"/>
</dbReference>
<keyword evidence="18" id="KW-0051">Antiviral defense</keyword>
<dbReference type="PROSITE" id="PS51194">
    <property type="entry name" value="HELICASE_CTER"/>
    <property type="match status" value="1"/>
</dbReference>
<dbReference type="PANTHER" id="PTHR14074:SF16">
    <property type="entry name" value="ANTIVIRAL INNATE IMMUNE RESPONSE RECEPTOR RIG-I"/>
    <property type="match status" value="1"/>
</dbReference>
<keyword evidence="12" id="KW-0347">Helicase</keyword>
<dbReference type="FunFam" id="1.10.533.10:FF:000078">
    <property type="entry name" value="Probable ATP-dependent RNA helicase DDX58"/>
    <property type="match status" value="1"/>
</dbReference>
<dbReference type="GO" id="GO:0003727">
    <property type="term" value="F:single-stranded RNA binding"/>
    <property type="evidence" value="ECO:0007669"/>
    <property type="project" value="TreeGrafter"/>
</dbReference>
<evidence type="ECO:0000256" key="17">
    <source>
        <dbReference type="ARBA" id="ARBA00022884"/>
    </source>
</evidence>
<dbReference type="InterPro" id="IPR027417">
    <property type="entry name" value="P-loop_NTPase"/>
</dbReference>
<keyword evidence="13" id="KW-0862">Zinc</keyword>
<dbReference type="GO" id="GO:0003725">
    <property type="term" value="F:double-stranded RNA binding"/>
    <property type="evidence" value="ECO:0007669"/>
    <property type="project" value="TreeGrafter"/>
</dbReference>
<evidence type="ECO:0000259" key="22">
    <source>
        <dbReference type="PROSITE" id="PS51789"/>
    </source>
</evidence>
<dbReference type="PROSITE" id="PS51192">
    <property type="entry name" value="HELICASE_ATP_BIND_1"/>
    <property type="match status" value="1"/>
</dbReference>
<evidence type="ECO:0000313" key="24">
    <source>
        <dbReference type="RefSeq" id="XP_054843073.1"/>
    </source>
</evidence>
<dbReference type="AlphaFoldDB" id="A0AA97JQ03"/>
<evidence type="ECO:0000256" key="10">
    <source>
        <dbReference type="ARBA" id="ARBA00022741"/>
    </source>
</evidence>
<dbReference type="KEGG" id="emc:129334781"/>
<accession>A0AA97JQ03</accession>
<evidence type="ECO:0000256" key="14">
    <source>
        <dbReference type="ARBA" id="ARBA00022840"/>
    </source>
</evidence>
<dbReference type="InterPro" id="IPR011545">
    <property type="entry name" value="DEAD/DEAH_box_helicase_dom"/>
</dbReference>
<dbReference type="Pfam" id="PF16739">
    <property type="entry name" value="CARD_2"/>
    <property type="match status" value="2"/>
</dbReference>
<feature type="domain" description="Helicase ATP-binding" evidence="20">
    <location>
        <begin position="257"/>
        <end position="436"/>
    </location>
</feature>
<dbReference type="EC" id="3.6.4.13" evidence="3"/>
<protein>
    <recommendedName>
        <fullName evidence="3">RNA helicase</fullName>
        <ecNumber evidence="3">3.6.4.13</ecNumber>
    </recommendedName>
</protein>
<dbReference type="Pfam" id="PF00270">
    <property type="entry name" value="DEAD"/>
    <property type="match status" value="1"/>
</dbReference>
<dbReference type="PROSITE" id="PS51789">
    <property type="entry name" value="RLR_CTR"/>
    <property type="match status" value="1"/>
</dbReference>
<keyword evidence="9" id="KW-0677">Repeat</keyword>
<evidence type="ECO:0000256" key="7">
    <source>
        <dbReference type="ARBA" id="ARBA00022588"/>
    </source>
</evidence>
<dbReference type="SMART" id="SM00490">
    <property type="entry name" value="HELICc"/>
    <property type="match status" value="1"/>
</dbReference>
<dbReference type="GO" id="GO:0002753">
    <property type="term" value="P:cytoplasmic pattern recognition receptor signaling pathway"/>
    <property type="evidence" value="ECO:0007669"/>
    <property type="project" value="TreeGrafter"/>
</dbReference>
<organism evidence="23 24">
    <name type="scientific">Eublepharis macularius</name>
    <name type="common">Leopard gecko</name>
    <name type="synonym">Cyrtodactylus macularius</name>
    <dbReference type="NCBI Taxonomy" id="481883"/>
    <lineage>
        <taxon>Eukaryota</taxon>
        <taxon>Metazoa</taxon>
        <taxon>Chordata</taxon>
        <taxon>Craniata</taxon>
        <taxon>Vertebrata</taxon>
        <taxon>Euteleostomi</taxon>
        <taxon>Lepidosauria</taxon>
        <taxon>Squamata</taxon>
        <taxon>Bifurcata</taxon>
        <taxon>Gekkota</taxon>
        <taxon>Eublepharidae</taxon>
        <taxon>Eublepharinae</taxon>
        <taxon>Eublepharis</taxon>
    </lineage>
</organism>
<keyword evidence="10" id="KW-0547">Nucleotide-binding</keyword>
<dbReference type="InterPro" id="IPR021673">
    <property type="entry name" value="RLR_CTR"/>
</dbReference>
<dbReference type="FunFam" id="3.40.50.300:FF:001291">
    <property type="entry name" value="Probable ATP-dependent RNA helicase DDX58"/>
    <property type="match status" value="1"/>
</dbReference>
<dbReference type="CDD" id="cd12090">
    <property type="entry name" value="MDA5_ID"/>
    <property type="match status" value="1"/>
</dbReference>
<dbReference type="InterPro" id="IPR031964">
    <property type="entry name" value="CARD_dom"/>
</dbReference>
<proteinExistence type="inferred from homology"/>
<keyword evidence="16" id="KW-0391">Immunity</keyword>
<dbReference type="PANTHER" id="PTHR14074">
    <property type="entry name" value="HELICASE WITH DEATH DOMAIN-RELATED"/>
    <property type="match status" value="1"/>
</dbReference>
<dbReference type="Pfam" id="PF11648">
    <property type="entry name" value="RIG-I_C-RD"/>
    <property type="match status" value="1"/>
</dbReference>
<comment type="subcellular location">
    <subcellularLocation>
        <location evidence="1">Cytoplasm</location>
    </subcellularLocation>
</comment>
<evidence type="ECO:0000256" key="12">
    <source>
        <dbReference type="ARBA" id="ARBA00022806"/>
    </source>
</evidence>
<dbReference type="GO" id="GO:0003724">
    <property type="term" value="F:RNA helicase activity"/>
    <property type="evidence" value="ECO:0007669"/>
    <property type="project" value="UniProtKB-EC"/>
</dbReference>
<dbReference type="SMART" id="SM00487">
    <property type="entry name" value="DEXDc"/>
    <property type="match status" value="1"/>
</dbReference>
<dbReference type="GO" id="GO:0008270">
    <property type="term" value="F:zinc ion binding"/>
    <property type="evidence" value="ECO:0007669"/>
    <property type="project" value="TreeGrafter"/>
</dbReference>
<dbReference type="InterPro" id="IPR014001">
    <property type="entry name" value="Helicase_ATP-bd"/>
</dbReference>
<dbReference type="Pfam" id="PF00271">
    <property type="entry name" value="Helicase_C"/>
    <property type="match status" value="1"/>
</dbReference>
<evidence type="ECO:0000256" key="11">
    <source>
        <dbReference type="ARBA" id="ARBA00022801"/>
    </source>
</evidence>
<evidence type="ECO:0000256" key="4">
    <source>
        <dbReference type="ARBA" id="ARBA00022490"/>
    </source>
</evidence>
<dbReference type="CDD" id="cd15805">
    <property type="entry name" value="RIG-I_C"/>
    <property type="match status" value="1"/>
</dbReference>
<dbReference type="InterPro" id="IPR051363">
    <property type="entry name" value="RLR_Helicase"/>
</dbReference>
<dbReference type="Gene3D" id="2.170.150.30">
    <property type="entry name" value="RIG-I-like receptor, C-terminal regulatory domain"/>
    <property type="match status" value="1"/>
</dbReference>
<evidence type="ECO:0000256" key="19">
    <source>
        <dbReference type="ARBA" id="ARBA00049390"/>
    </source>
</evidence>
<dbReference type="FunFam" id="3.40.50.300:FF:001233">
    <property type="entry name" value="Probable ATP-dependent RNA helicase DDX58"/>
    <property type="match status" value="1"/>
</dbReference>
<evidence type="ECO:0000256" key="5">
    <source>
        <dbReference type="ARBA" id="ARBA00022499"/>
    </source>
</evidence>
<comment type="similarity">
    <text evidence="2">Belongs to the helicase family. RLR subfamily.</text>
</comment>
<dbReference type="Gene3D" id="1.20.1320.30">
    <property type="match status" value="1"/>
</dbReference>
<dbReference type="InterPro" id="IPR001650">
    <property type="entry name" value="Helicase_C-like"/>
</dbReference>
<keyword evidence="7" id="KW-0399">Innate immunity</keyword>
<evidence type="ECO:0000256" key="3">
    <source>
        <dbReference type="ARBA" id="ARBA00012552"/>
    </source>
</evidence>
<evidence type="ECO:0000256" key="8">
    <source>
        <dbReference type="ARBA" id="ARBA00022723"/>
    </source>
</evidence>
<evidence type="ECO:0000256" key="18">
    <source>
        <dbReference type="ARBA" id="ARBA00023118"/>
    </source>
</evidence>
<dbReference type="Pfam" id="PF18119">
    <property type="entry name" value="RIG-I_C"/>
    <property type="match status" value="1"/>
</dbReference>
<dbReference type="FunFam" id="2.170.150.30:FF:000001">
    <property type="entry name" value="Probable ATP-dependent RNA helicase DDX58"/>
    <property type="match status" value="1"/>
</dbReference>
<evidence type="ECO:0000259" key="21">
    <source>
        <dbReference type="PROSITE" id="PS51194"/>
    </source>
</evidence>